<evidence type="ECO:0000256" key="2">
    <source>
        <dbReference type="ARBA" id="ARBA00022448"/>
    </source>
</evidence>
<evidence type="ECO:0000256" key="6">
    <source>
        <dbReference type="SAM" id="Phobius"/>
    </source>
</evidence>
<evidence type="ECO:0000259" key="7">
    <source>
        <dbReference type="Pfam" id="PF00324"/>
    </source>
</evidence>
<gene>
    <name evidence="8" type="ORF">BJY01DRAFT_249360</name>
</gene>
<dbReference type="PIRSF" id="PIRSF006060">
    <property type="entry name" value="AA_transporter"/>
    <property type="match status" value="1"/>
</dbReference>
<evidence type="ECO:0000313" key="9">
    <source>
        <dbReference type="Proteomes" id="UP001610446"/>
    </source>
</evidence>
<feature type="domain" description="Amino acid permease/ SLC12A" evidence="7">
    <location>
        <begin position="81"/>
        <end position="301"/>
    </location>
</feature>
<feature type="transmembrane region" description="Helical" evidence="6">
    <location>
        <begin position="109"/>
        <end position="133"/>
    </location>
</feature>
<feature type="transmembrane region" description="Helical" evidence="6">
    <location>
        <begin position="154"/>
        <end position="177"/>
    </location>
</feature>
<feature type="transmembrane region" description="Helical" evidence="6">
    <location>
        <begin position="585"/>
        <end position="604"/>
    </location>
</feature>
<comment type="caution">
    <text evidence="8">The sequence shown here is derived from an EMBL/GenBank/DDBJ whole genome shotgun (WGS) entry which is preliminary data.</text>
</comment>
<feature type="transmembrane region" description="Helical" evidence="6">
    <location>
        <begin position="229"/>
        <end position="251"/>
    </location>
</feature>
<sequence length="638" mass="70273">MTDVQELSDWAPDWLQAITPQNRAGLQVPDQVEDSRLQTPLSQLSQSNHDRDDELKPPKITNITVMPSPNRMVKRKLQGIHLFMITVNGTLGIGLYWRGGQILELAGPLAALLAFLLVGLLSWAVMQCITEMLCIWPIPGALSVYVSEFVDVELGIAVGIAYWFSYSVGFGALIATLAAEFDFWTGTSGDKGIDGGIVYLLIPVILIAVNALDIEIYGLLEVVTGCLKVACLLAIGGVLIAVNVGAGKQGYIGTQYWASPKVYDRDAANDWGTAFLMCLSVAIYAYMGVEIVAASALESAPSARWTRKTSDERESQLAQTPNDSLIGNTVRFSAKYISLLATISYSLSGLLVSFDIPWYHCHLPRLSWVDSTANIDCSDVSDSIPANTTSAIVAIAVESGIPHLADVVNVFLVFTCLSCASTNLYVASRVLFGLTSRLDGGKGQPWHLRLLSWFGRTNRYRVPLRAMIFSAASFIWVPFLQLQGGTSSSTSIGMFIEILAQMSSVAVVIVWTCQVLAFIRYYHCIKRHKNVLEQQKIPQLSRDNVEDYSYRSHAQPVLAYVALAGCLFVLVVANGAYLWKGFHKFPFLSSYLFIVVFVAMWILLKVARGARWRHVDLSNPDKVVRKLRKLHDIRLAAS</sequence>
<evidence type="ECO:0000313" key="8">
    <source>
        <dbReference type="EMBL" id="KAL2841863.1"/>
    </source>
</evidence>
<accession>A0ABR4JPA8</accession>
<protein>
    <submittedName>
        <fullName evidence="8">Amino acid permease-domain-containing protein</fullName>
    </submittedName>
</protein>
<keyword evidence="3 6" id="KW-0812">Transmembrane</keyword>
<evidence type="ECO:0000256" key="5">
    <source>
        <dbReference type="ARBA" id="ARBA00023136"/>
    </source>
</evidence>
<feature type="domain" description="Amino acid permease/ SLC12A" evidence="7">
    <location>
        <begin position="334"/>
        <end position="607"/>
    </location>
</feature>
<reference evidence="8 9" key="1">
    <citation type="submission" date="2024-07" db="EMBL/GenBank/DDBJ databases">
        <title>Section-level genome sequencing and comparative genomics of Aspergillus sections Usti and Cavernicolus.</title>
        <authorList>
            <consortium name="Lawrence Berkeley National Laboratory"/>
            <person name="Nybo J.L."/>
            <person name="Vesth T.C."/>
            <person name="Theobald S."/>
            <person name="Frisvad J.C."/>
            <person name="Larsen T.O."/>
            <person name="Kjaerboelling I."/>
            <person name="Rothschild-Mancinelli K."/>
            <person name="Lyhne E.K."/>
            <person name="Kogle M.E."/>
            <person name="Barry K."/>
            <person name="Clum A."/>
            <person name="Na H."/>
            <person name="Ledsgaard L."/>
            <person name="Lin J."/>
            <person name="Lipzen A."/>
            <person name="Kuo A."/>
            <person name="Riley R."/>
            <person name="Mondo S."/>
            <person name="Labutti K."/>
            <person name="Haridas S."/>
            <person name="Pangalinan J."/>
            <person name="Salamov A.A."/>
            <person name="Simmons B.A."/>
            <person name="Magnuson J.K."/>
            <person name="Chen J."/>
            <person name="Drula E."/>
            <person name="Henrissat B."/>
            <person name="Wiebenga A."/>
            <person name="Lubbers R.J."/>
            <person name="Gomes A.C."/>
            <person name="Makela M.R."/>
            <person name="Stajich J."/>
            <person name="Grigoriev I.V."/>
            <person name="Mortensen U.H."/>
            <person name="De Vries R.P."/>
            <person name="Baker S.E."/>
            <person name="Andersen M.R."/>
        </authorList>
    </citation>
    <scope>NUCLEOTIDE SEQUENCE [LARGE SCALE GENOMIC DNA]</scope>
    <source>
        <strain evidence="8 9">CBS 123904</strain>
    </source>
</reference>
<proteinExistence type="predicted"/>
<feature type="transmembrane region" description="Helical" evidence="6">
    <location>
        <begin position="462"/>
        <end position="480"/>
    </location>
</feature>
<evidence type="ECO:0000256" key="4">
    <source>
        <dbReference type="ARBA" id="ARBA00022989"/>
    </source>
</evidence>
<dbReference type="PANTHER" id="PTHR43495">
    <property type="entry name" value="GABA PERMEASE"/>
    <property type="match status" value="1"/>
</dbReference>
<dbReference type="Gene3D" id="1.20.1740.10">
    <property type="entry name" value="Amino acid/polyamine transporter I"/>
    <property type="match status" value="1"/>
</dbReference>
<feature type="transmembrane region" description="Helical" evidence="6">
    <location>
        <begin position="197"/>
        <end position="217"/>
    </location>
</feature>
<evidence type="ECO:0000256" key="1">
    <source>
        <dbReference type="ARBA" id="ARBA00004141"/>
    </source>
</evidence>
<dbReference type="Pfam" id="PF00324">
    <property type="entry name" value="AA_permease"/>
    <property type="match status" value="2"/>
</dbReference>
<keyword evidence="4 6" id="KW-1133">Transmembrane helix</keyword>
<keyword evidence="2" id="KW-0813">Transport</keyword>
<feature type="transmembrane region" description="Helical" evidence="6">
    <location>
        <begin position="271"/>
        <end position="297"/>
    </location>
</feature>
<evidence type="ECO:0000256" key="3">
    <source>
        <dbReference type="ARBA" id="ARBA00022692"/>
    </source>
</evidence>
<keyword evidence="5 6" id="KW-0472">Membrane</keyword>
<feature type="transmembrane region" description="Helical" evidence="6">
    <location>
        <begin position="557"/>
        <end position="579"/>
    </location>
</feature>
<organism evidence="8 9">
    <name type="scientific">Aspergillus pseudoustus</name>
    <dbReference type="NCBI Taxonomy" id="1810923"/>
    <lineage>
        <taxon>Eukaryota</taxon>
        <taxon>Fungi</taxon>
        <taxon>Dikarya</taxon>
        <taxon>Ascomycota</taxon>
        <taxon>Pezizomycotina</taxon>
        <taxon>Eurotiomycetes</taxon>
        <taxon>Eurotiomycetidae</taxon>
        <taxon>Eurotiales</taxon>
        <taxon>Aspergillaceae</taxon>
        <taxon>Aspergillus</taxon>
        <taxon>Aspergillus subgen. Nidulantes</taxon>
    </lineage>
</organism>
<keyword evidence="9" id="KW-1185">Reference proteome</keyword>
<feature type="transmembrane region" description="Helical" evidence="6">
    <location>
        <begin position="336"/>
        <end position="359"/>
    </location>
</feature>
<feature type="transmembrane region" description="Helical" evidence="6">
    <location>
        <begin position="407"/>
        <end position="427"/>
    </location>
</feature>
<feature type="transmembrane region" description="Helical" evidence="6">
    <location>
        <begin position="492"/>
        <end position="519"/>
    </location>
</feature>
<feature type="transmembrane region" description="Helical" evidence="6">
    <location>
        <begin position="79"/>
        <end position="97"/>
    </location>
</feature>
<comment type="subcellular location">
    <subcellularLocation>
        <location evidence="1">Membrane</location>
        <topology evidence="1">Multi-pass membrane protein</topology>
    </subcellularLocation>
</comment>
<dbReference type="PANTHER" id="PTHR43495:SF5">
    <property type="entry name" value="GAMMA-AMINOBUTYRIC ACID PERMEASE"/>
    <property type="match status" value="1"/>
</dbReference>
<dbReference type="EMBL" id="JBFXLU010000105">
    <property type="protein sequence ID" value="KAL2841863.1"/>
    <property type="molecule type" value="Genomic_DNA"/>
</dbReference>
<dbReference type="Proteomes" id="UP001610446">
    <property type="component" value="Unassembled WGS sequence"/>
</dbReference>
<name>A0ABR4JPA8_9EURO</name>
<dbReference type="InterPro" id="IPR004841">
    <property type="entry name" value="AA-permease/SLC12A_dom"/>
</dbReference>